<comment type="caution">
    <text evidence="2">The sequence shown here is derived from an EMBL/GenBank/DDBJ whole genome shotgun (WGS) entry which is preliminary data.</text>
</comment>
<dbReference type="EMBL" id="JARKIF010000006">
    <property type="protein sequence ID" value="KAJ7636217.1"/>
    <property type="molecule type" value="Genomic_DNA"/>
</dbReference>
<name>A0AAD7C0S9_9AGAR</name>
<proteinExistence type="predicted"/>
<reference evidence="2" key="1">
    <citation type="submission" date="2023-03" db="EMBL/GenBank/DDBJ databases">
        <title>Massive genome expansion in bonnet fungi (Mycena s.s.) driven by repeated elements and novel gene families across ecological guilds.</title>
        <authorList>
            <consortium name="Lawrence Berkeley National Laboratory"/>
            <person name="Harder C.B."/>
            <person name="Miyauchi S."/>
            <person name="Viragh M."/>
            <person name="Kuo A."/>
            <person name="Thoen E."/>
            <person name="Andreopoulos B."/>
            <person name="Lu D."/>
            <person name="Skrede I."/>
            <person name="Drula E."/>
            <person name="Henrissat B."/>
            <person name="Morin E."/>
            <person name="Kohler A."/>
            <person name="Barry K."/>
            <person name="LaButti K."/>
            <person name="Morin E."/>
            <person name="Salamov A."/>
            <person name="Lipzen A."/>
            <person name="Mereny Z."/>
            <person name="Hegedus B."/>
            <person name="Baldrian P."/>
            <person name="Stursova M."/>
            <person name="Weitz H."/>
            <person name="Taylor A."/>
            <person name="Grigoriev I.V."/>
            <person name="Nagy L.G."/>
            <person name="Martin F."/>
            <person name="Kauserud H."/>
        </authorList>
    </citation>
    <scope>NUCLEOTIDE SEQUENCE</scope>
    <source>
        <strain evidence="2">9284</strain>
    </source>
</reference>
<organism evidence="2 3">
    <name type="scientific">Roridomyces roridus</name>
    <dbReference type="NCBI Taxonomy" id="1738132"/>
    <lineage>
        <taxon>Eukaryota</taxon>
        <taxon>Fungi</taxon>
        <taxon>Dikarya</taxon>
        <taxon>Basidiomycota</taxon>
        <taxon>Agaricomycotina</taxon>
        <taxon>Agaricomycetes</taxon>
        <taxon>Agaricomycetidae</taxon>
        <taxon>Agaricales</taxon>
        <taxon>Marasmiineae</taxon>
        <taxon>Mycenaceae</taxon>
        <taxon>Roridomyces</taxon>
    </lineage>
</organism>
<evidence type="ECO:0000313" key="3">
    <source>
        <dbReference type="Proteomes" id="UP001221142"/>
    </source>
</evidence>
<feature type="region of interest" description="Disordered" evidence="1">
    <location>
        <begin position="289"/>
        <end position="334"/>
    </location>
</feature>
<evidence type="ECO:0000256" key="1">
    <source>
        <dbReference type="SAM" id="MobiDB-lite"/>
    </source>
</evidence>
<protein>
    <submittedName>
        <fullName evidence="2">Uncharacterized protein</fullName>
    </submittedName>
</protein>
<gene>
    <name evidence="2" type="ORF">FB45DRAFT_1001410</name>
</gene>
<dbReference type="Proteomes" id="UP001221142">
    <property type="component" value="Unassembled WGS sequence"/>
</dbReference>
<dbReference type="AlphaFoldDB" id="A0AAD7C0S9"/>
<evidence type="ECO:0000313" key="2">
    <source>
        <dbReference type="EMBL" id="KAJ7636217.1"/>
    </source>
</evidence>
<sequence length="334" mass="37108">MGKRRPRTAVPHSVPATRVEKHLTRRFPFPTWRRLESNELPSAKGFENIVQASIAGAHRVCDSIGSNRTNLHREFAFLTGFGGAWKILSGWNFIEKQETIPSRSADFLWQGRRRDPMAEILKSYACPRMQLRCGVNRSQHDRYPSRAIELEVKASKRGVARHYMQRRWSRIGRIATGYRQRGNSDIVDVVDGSYVFGLSIVGEGGRLRADEGSAQAEQGHDAGDDAAVKVDGREIEAGAGGRGAVKAEGAWSAMEGEGCHKKVRRGLERHRRVVCCEEGDTDDLGLLLASPRSTHTRRERHVPGALKNSRTPRRASDGGGEGGEDAEESGWWSE</sequence>
<accession>A0AAD7C0S9</accession>
<keyword evidence="3" id="KW-1185">Reference proteome</keyword>